<feature type="transmembrane region" description="Helical" evidence="8">
    <location>
        <begin position="335"/>
        <end position="355"/>
    </location>
</feature>
<dbReference type="Proteomes" id="UP000783213">
    <property type="component" value="Unassembled WGS sequence"/>
</dbReference>
<evidence type="ECO:0000256" key="4">
    <source>
        <dbReference type="ARBA" id="ARBA00022692"/>
    </source>
</evidence>
<dbReference type="PROSITE" id="PS50850">
    <property type="entry name" value="MFS"/>
    <property type="match status" value="1"/>
</dbReference>
<evidence type="ECO:0000256" key="3">
    <source>
        <dbReference type="ARBA" id="ARBA00022448"/>
    </source>
</evidence>
<dbReference type="EMBL" id="RCSX01000026">
    <property type="protein sequence ID" value="KAF7919933.1"/>
    <property type="molecule type" value="Genomic_DNA"/>
</dbReference>
<dbReference type="InterPro" id="IPR020846">
    <property type="entry name" value="MFS_dom"/>
</dbReference>
<feature type="domain" description="Major facilitator superfamily (MFS) profile" evidence="9">
    <location>
        <begin position="69"/>
        <end position="562"/>
    </location>
</feature>
<evidence type="ECO:0000256" key="7">
    <source>
        <dbReference type="SAM" id="MobiDB-lite"/>
    </source>
</evidence>
<feature type="transmembrane region" description="Helical" evidence="8">
    <location>
        <begin position="104"/>
        <end position="122"/>
    </location>
</feature>
<evidence type="ECO:0000313" key="11">
    <source>
        <dbReference type="Proteomes" id="UP000783213"/>
    </source>
</evidence>
<comment type="caution">
    <text evidence="10">The sequence shown here is derived from an EMBL/GenBank/DDBJ whole genome shotgun (WGS) entry which is preliminary data.</text>
</comment>
<feature type="transmembrane region" description="Helical" evidence="8">
    <location>
        <begin position="223"/>
        <end position="242"/>
    </location>
</feature>
<dbReference type="InterPro" id="IPR036259">
    <property type="entry name" value="MFS_trans_sf"/>
</dbReference>
<dbReference type="Pfam" id="PF07690">
    <property type="entry name" value="MFS_1"/>
    <property type="match status" value="1"/>
</dbReference>
<reference evidence="10 11" key="1">
    <citation type="journal article" date="2020" name="Genome Biol. Evol.">
        <title>Comparative genomics of Sclerotiniaceae.</title>
        <authorList>
            <person name="Valero Jimenez C.A."/>
            <person name="Steentjes M."/>
            <person name="Scholten O.E."/>
            <person name="Van Kan J.A.L."/>
        </authorList>
    </citation>
    <scope>NUCLEOTIDE SEQUENCE [LARGE SCALE GENOMIC DNA]</scope>
    <source>
        <strain evidence="10 11">B1</strain>
    </source>
</reference>
<feature type="compositionally biased region" description="Polar residues" evidence="7">
    <location>
        <begin position="36"/>
        <end position="45"/>
    </location>
</feature>
<feature type="transmembrane region" description="Helical" evidence="8">
    <location>
        <begin position="375"/>
        <end position="393"/>
    </location>
</feature>
<evidence type="ECO:0000256" key="2">
    <source>
        <dbReference type="ARBA" id="ARBA00007520"/>
    </source>
</evidence>
<gene>
    <name evidence="10" type="ORF">EAE98_009167</name>
</gene>
<dbReference type="InterPro" id="IPR011701">
    <property type="entry name" value="MFS"/>
</dbReference>
<dbReference type="PRINTS" id="PR01036">
    <property type="entry name" value="TCRTETB"/>
</dbReference>
<keyword evidence="5 8" id="KW-1133">Transmembrane helix</keyword>
<evidence type="ECO:0000256" key="5">
    <source>
        <dbReference type="ARBA" id="ARBA00022989"/>
    </source>
</evidence>
<feature type="transmembrane region" description="Helical" evidence="8">
    <location>
        <begin position="191"/>
        <end position="211"/>
    </location>
</feature>
<dbReference type="Gene3D" id="1.20.1250.20">
    <property type="entry name" value="MFS general substrate transporter like domains"/>
    <property type="match status" value="1"/>
</dbReference>
<comment type="subcellular location">
    <subcellularLocation>
        <location evidence="1">Membrane</location>
        <topology evidence="1">Multi-pass membrane protein</topology>
    </subcellularLocation>
</comment>
<dbReference type="PANTHER" id="PTHR23501:SF12">
    <property type="entry name" value="MAJOR FACILITATOR SUPERFAMILY (MFS) PROFILE DOMAIN-CONTAINING PROTEIN-RELATED"/>
    <property type="match status" value="1"/>
</dbReference>
<evidence type="ECO:0000313" key="10">
    <source>
        <dbReference type="EMBL" id="KAF7919933.1"/>
    </source>
</evidence>
<feature type="transmembrane region" description="Helical" evidence="8">
    <location>
        <begin position="400"/>
        <end position="420"/>
    </location>
</feature>
<feature type="transmembrane region" description="Helical" evidence="8">
    <location>
        <begin position="134"/>
        <end position="153"/>
    </location>
</feature>
<evidence type="ECO:0000259" key="9">
    <source>
        <dbReference type="PROSITE" id="PS50850"/>
    </source>
</evidence>
<feature type="transmembrane region" description="Helical" evidence="8">
    <location>
        <begin position="293"/>
        <end position="314"/>
    </location>
</feature>
<keyword evidence="6 8" id="KW-0472">Membrane</keyword>
<comment type="similarity">
    <text evidence="2">Belongs to the major facilitator superfamily. TCR/Tet family.</text>
</comment>
<feature type="region of interest" description="Disordered" evidence="7">
    <location>
        <begin position="1"/>
        <end position="53"/>
    </location>
</feature>
<keyword evidence="11" id="KW-1185">Reference proteome</keyword>
<feature type="transmembrane region" description="Helical" evidence="8">
    <location>
        <begin position="539"/>
        <end position="557"/>
    </location>
</feature>
<dbReference type="PANTHER" id="PTHR23501">
    <property type="entry name" value="MAJOR FACILITATOR SUPERFAMILY"/>
    <property type="match status" value="1"/>
</dbReference>
<feature type="transmembrane region" description="Helical" evidence="8">
    <location>
        <begin position="461"/>
        <end position="480"/>
    </location>
</feature>
<protein>
    <recommendedName>
        <fullName evidence="9">Major facilitator superfamily (MFS) profile domain-containing protein</fullName>
    </recommendedName>
</protein>
<organism evidence="10 11">
    <name type="scientific">Botrytis deweyae</name>
    <dbReference type="NCBI Taxonomy" id="2478750"/>
    <lineage>
        <taxon>Eukaryota</taxon>
        <taxon>Fungi</taxon>
        <taxon>Dikarya</taxon>
        <taxon>Ascomycota</taxon>
        <taxon>Pezizomycotina</taxon>
        <taxon>Leotiomycetes</taxon>
        <taxon>Helotiales</taxon>
        <taxon>Sclerotiniaceae</taxon>
        <taxon>Botrytis</taxon>
    </lineage>
</organism>
<feature type="transmembrane region" description="Helical" evidence="8">
    <location>
        <begin position="64"/>
        <end position="82"/>
    </location>
</feature>
<keyword evidence="3" id="KW-0813">Transport</keyword>
<proteinExistence type="inferred from homology"/>
<keyword evidence="4 8" id="KW-0812">Transmembrane</keyword>
<evidence type="ECO:0000256" key="1">
    <source>
        <dbReference type="ARBA" id="ARBA00004141"/>
    </source>
</evidence>
<feature type="transmembrane region" description="Helical" evidence="8">
    <location>
        <begin position="432"/>
        <end position="454"/>
    </location>
</feature>
<name>A0ABQ7ID55_9HELO</name>
<feature type="transmembrane region" description="Helical" evidence="8">
    <location>
        <begin position="159"/>
        <end position="179"/>
    </location>
</feature>
<evidence type="ECO:0000256" key="6">
    <source>
        <dbReference type="ARBA" id="ARBA00023136"/>
    </source>
</evidence>
<dbReference type="GeneID" id="62235938"/>
<dbReference type="SUPFAM" id="SSF103473">
    <property type="entry name" value="MFS general substrate transporter"/>
    <property type="match status" value="1"/>
</dbReference>
<sequence>MASSPVLLAEDSSARTSESPQLVEGSAPEAEKVSEEISSANANATTERDRDAVAGNSTRTINGLSWSLVVACISSSTFLFAIDNAIVADIQTAIVEEFDEVGKLTWVSVAFMLGAAGINLMWGKAYGTFDAKYVYIFTTLIFEVGSAICGGAPNMNALIVGRAICGLGGIGMYIGVMTVMSENASKTERPVYLGLIGILWGIGTVVGPFIGGAFADSSATWRWGFYINLCIGGIFAPVYVFLIPNSKPRSTLGLLGRWIQIDWLGALLLLGAIACLLMAIAFGGLLFPWNSGSIIGLFVTGGILFIALAIQQSYALGTTEEHRLIPIEYLQSKEIVILFIETACAGAAVFLPIYFIPIFFEIIHGESALGSGLKLLPFILVMVTMTFVNGFTLSKWGYYMPWYFVCSALQVIGSALLFTIERETAVSAIYGYTVLMAFVGGWSQASFTVAQFLVAPKDIPIVTGFLTCAQSGGAALSLAIGDTVFLNTAQSGIMTLLPNRSSSEIQGLISGLGNSFFETLDEEIQNAILDIIMSSFKKLFVLPIAAGAVALAFSVFLKRQKIDVS</sequence>
<evidence type="ECO:0000256" key="8">
    <source>
        <dbReference type="SAM" id="Phobius"/>
    </source>
</evidence>
<accession>A0ABQ7ID55</accession>
<feature type="transmembrane region" description="Helical" evidence="8">
    <location>
        <begin position="263"/>
        <end position="287"/>
    </location>
</feature>
<dbReference type="RefSeq" id="XP_038806854.1">
    <property type="nucleotide sequence ID" value="XM_038956788.1"/>
</dbReference>